<evidence type="ECO:0000313" key="4">
    <source>
        <dbReference type="WBParaSite" id="SSLN_0000560301-mRNA-1"/>
    </source>
</evidence>
<dbReference type="AlphaFoldDB" id="A0A183SMH6"/>
<feature type="compositionally biased region" description="Basic and acidic residues" evidence="1">
    <location>
        <begin position="157"/>
        <end position="166"/>
    </location>
</feature>
<reference evidence="2 3" key="2">
    <citation type="submission" date="2018-11" db="EMBL/GenBank/DDBJ databases">
        <authorList>
            <consortium name="Pathogen Informatics"/>
        </authorList>
    </citation>
    <scope>NUCLEOTIDE SEQUENCE [LARGE SCALE GENOMIC DNA]</scope>
    <source>
        <strain evidence="2 3">NST_G2</strain>
    </source>
</reference>
<name>A0A183SMH6_SCHSO</name>
<keyword evidence="3" id="KW-1185">Reference proteome</keyword>
<evidence type="ECO:0000313" key="2">
    <source>
        <dbReference type="EMBL" id="VDL91809.1"/>
    </source>
</evidence>
<proteinExistence type="predicted"/>
<dbReference type="OrthoDB" id="10645119at2759"/>
<dbReference type="EMBL" id="UYSU01033241">
    <property type="protein sequence ID" value="VDL91809.1"/>
    <property type="molecule type" value="Genomic_DNA"/>
</dbReference>
<evidence type="ECO:0000256" key="1">
    <source>
        <dbReference type="SAM" id="MobiDB-lite"/>
    </source>
</evidence>
<accession>A0A183SMH6</accession>
<protein>
    <submittedName>
        <fullName evidence="4">DUF1214 domain-containing protein</fullName>
    </submittedName>
</protein>
<organism evidence="4">
    <name type="scientific">Schistocephalus solidus</name>
    <name type="common">Tapeworm</name>
    <dbReference type="NCBI Taxonomy" id="70667"/>
    <lineage>
        <taxon>Eukaryota</taxon>
        <taxon>Metazoa</taxon>
        <taxon>Spiralia</taxon>
        <taxon>Lophotrochozoa</taxon>
        <taxon>Platyhelminthes</taxon>
        <taxon>Cestoda</taxon>
        <taxon>Eucestoda</taxon>
        <taxon>Diphyllobothriidea</taxon>
        <taxon>Diphyllobothriidae</taxon>
        <taxon>Schistocephalus</taxon>
    </lineage>
</organism>
<dbReference type="WBParaSite" id="SSLN_0000560301-mRNA-1">
    <property type="protein sequence ID" value="SSLN_0000560301-mRNA-1"/>
    <property type="gene ID" value="SSLN_0000560301"/>
</dbReference>
<sequence>MRSWNSYGATDFFVDVTVEMPLVNAENSRTWIAVTVISRNPYDESPAIREGARTYTLLVHDVWGNAYNMGAGLMPSNEAYLLSNNSELAEAAVLLDDVYLTDFEELGTVKPCIDYPEDNMADESEDASCCLRYHRGQWRQVDKHARQPAVRSNTASTKDKKQEEGKSTTNPQKLPMLLHDLQQSGGQ</sequence>
<gene>
    <name evidence="2" type="ORF">SSLN_LOCUS5424</name>
</gene>
<reference evidence="4" key="1">
    <citation type="submission" date="2016-06" db="UniProtKB">
        <authorList>
            <consortium name="WormBaseParasite"/>
        </authorList>
    </citation>
    <scope>IDENTIFICATION</scope>
</reference>
<feature type="region of interest" description="Disordered" evidence="1">
    <location>
        <begin position="142"/>
        <end position="187"/>
    </location>
</feature>
<evidence type="ECO:0000313" key="3">
    <source>
        <dbReference type="Proteomes" id="UP000275846"/>
    </source>
</evidence>
<dbReference type="Proteomes" id="UP000275846">
    <property type="component" value="Unassembled WGS sequence"/>
</dbReference>